<dbReference type="EMBL" id="JANJYI010000005">
    <property type="protein sequence ID" value="KAK2648099.1"/>
    <property type="molecule type" value="Genomic_DNA"/>
</dbReference>
<dbReference type="Pfam" id="PF00160">
    <property type="entry name" value="Pro_isomerase"/>
    <property type="match status" value="1"/>
</dbReference>
<organism evidence="4 5">
    <name type="scientific">Dipteronia dyeriana</name>
    <dbReference type="NCBI Taxonomy" id="168575"/>
    <lineage>
        <taxon>Eukaryota</taxon>
        <taxon>Viridiplantae</taxon>
        <taxon>Streptophyta</taxon>
        <taxon>Embryophyta</taxon>
        <taxon>Tracheophyta</taxon>
        <taxon>Spermatophyta</taxon>
        <taxon>Magnoliopsida</taxon>
        <taxon>eudicotyledons</taxon>
        <taxon>Gunneridae</taxon>
        <taxon>Pentapetalae</taxon>
        <taxon>rosids</taxon>
        <taxon>malvids</taxon>
        <taxon>Sapindales</taxon>
        <taxon>Sapindaceae</taxon>
        <taxon>Hippocastanoideae</taxon>
        <taxon>Acereae</taxon>
        <taxon>Dipteronia</taxon>
    </lineage>
</organism>
<evidence type="ECO:0000256" key="1">
    <source>
        <dbReference type="ARBA" id="ARBA00007365"/>
    </source>
</evidence>
<comment type="caution">
    <text evidence="4">The sequence shown here is derived from an EMBL/GenBank/DDBJ whole genome shotgun (WGS) entry which is preliminary data.</text>
</comment>
<dbReference type="GO" id="GO:0003755">
    <property type="term" value="F:peptidyl-prolyl cis-trans isomerase activity"/>
    <property type="evidence" value="ECO:0007669"/>
    <property type="project" value="UniProtKB-UniRule"/>
</dbReference>
<evidence type="ECO:0000313" key="4">
    <source>
        <dbReference type="EMBL" id="KAK2648099.1"/>
    </source>
</evidence>
<dbReference type="PANTHER" id="PTHR11071">
    <property type="entry name" value="PEPTIDYL-PROLYL CIS-TRANS ISOMERASE"/>
    <property type="match status" value="1"/>
</dbReference>
<dbReference type="PANTHER" id="PTHR11071:SF561">
    <property type="entry name" value="PEPTIDYL-PROLYL CIS-TRANS ISOMERASE D-RELATED"/>
    <property type="match status" value="1"/>
</dbReference>
<name>A0AAD9U5R3_9ROSI</name>
<dbReference type="GO" id="GO:0005737">
    <property type="term" value="C:cytoplasm"/>
    <property type="evidence" value="ECO:0007669"/>
    <property type="project" value="TreeGrafter"/>
</dbReference>
<comment type="similarity">
    <text evidence="1 2">Belongs to the cyclophilin-type PPIase family.</text>
</comment>
<evidence type="ECO:0000313" key="5">
    <source>
        <dbReference type="Proteomes" id="UP001280121"/>
    </source>
</evidence>
<keyword evidence="5" id="KW-1185">Reference proteome</keyword>
<dbReference type="PROSITE" id="PS50072">
    <property type="entry name" value="CSA_PPIASE_2"/>
    <property type="match status" value="1"/>
</dbReference>
<protein>
    <recommendedName>
        <fullName evidence="2">Peptidyl-prolyl cis-trans isomerase</fullName>
        <shortName evidence="2">PPIase</shortName>
        <ecNumber evidence="2">5.2.1.8</ecNumber>
    </recommendedName>
</protein>
<evidence type="ECO:0000256" key="2">
    <source>
        <dbReference type="RuleBase" id="RU363019"/>
    </source>
</evidence>
<comment type="catalytic activity">
    <reaction evidence="2">
        <text>[protein]-peptidylproline (omega=180) = [protein]-peptidylproline (omega=0)</text>
        <dbReference type="Rhea" id="RHEA:16237"/>
        <dbReference type="Rhea" id="RHEA-COMP:10747"/>
        <dbReference type="Rhea" id="RHEA-COMP:10748"/>
        <dbReference type="ChEBI" id="CHEBI:83833"/>
        <dbReference type="ChEBI" id="CHEBI:83834"/>
        <dbReference type="EC" id="5.2.1.8"/>
    </reaction>
</comment>
<dbReference type="PRINTS" id="PR00153">
    <property type="entry name" value="CSAPPISMRASE"/>
</dbReference>
<evidence type="ECO:0000259" key="3">
    <source>
        <dbReference type="PROSITE" id="PS50072"/>
    </source>
</evidence>
<accession>A0AAD9U5R3</accession>
<dbReference type="InterPro" id="IPR002130">
    <property type="entry name" value="Cyclophilin-type_PPIase_dom"/>
</dbReference>
<dbReference type="EC" id="5.2.1.8" evidence="2"/>
<reference evidence="4" key="1">
    <citation type="journal article" date="2023" name="Plant J.">
        <title>Genome sequences and population genomics provide insights into the demographic history, inbreeding, and mutation load of two 'living fossil' tree species of Dipteronia.</title>
        <authorList>
            <person name="Feng Y."/>
            <person name="Comes H.P."/>
            <person name="Chen J."/>
            <person name="Zhu S."/>
            <person name="Lu R."/>
            <person name="Zhang X."/>
            <person name="Li P."/>
            <person name="Qiu J."/>
            <person name="Olsen K.M."/>
            <person name="Qiu Y."/>
        </authorList>
    </citation>
    <scope>NUCLEOTIDE SEQUENCE</scope>
    <source>
        <strain evidence="4">KIB01</strain>
    </source>
</reference>
<sequence length="105" mass="11633">MENFRALCTRVKGINTVDKPLHYKGSTFHSVVPGYMVHGGDINNRNRTSGESIYDPTFIDENFVKKHTGLGILSMPKTGTGGNGSQLFICTNKVEWLDLKQVVFG</sequence>
<dbReference type="InterPro" id="IPR029000">
    <property type="entry name" value="Cyclophilin-like_dom_sf"/>
</dbReference>
<dbReference type="GO" id="GO:0006457">
    <property type="term" value="P:protein folding"/>
    <property type="evidence" value="ECO:0007669"/>
    <property type="project" value="TreeGrafter"/>
</dbReference>
<gene>
    <name evidence="4" type="ORF">Ddye_015588</name>
</gene>
<dbReference type="GO" id="GO:0016018">
    <property type="term" value="F:cyclosporin A binding"/>
    <property type="evidence" value="ECO:0007669"/>
    <property type="project" value="TreeGrafter"/>
</dbReference>
<dbReference type="Proteomes" id="UP001280121">
    <property type="component" value="Unassembled WGS sequence"/>
</dbReference>
<feature type="domain" description="PPIase cyclophilin-type" evidence="3">
    <location>
        <begin position="1"/>
        <end position="105"/>
    </location>
</feature>
<dbReference type="SUPFAM" id="SSF50891">
    <property type="entry name" value="Cyclophilin-like"/>
    <property type="match status" value="1"/>
</dbReference>
<keyword evidence="2" id="KW-0413">Isomerase</keyword>
<proteinExistence type="inferred from homology"/>
<comment type="function">
    <text evidence="2">PPIases accelerate the folding of proteins. It catalyzes the cis-trans isomerization of proline imidic peptide bonds in oligopeptides.</text>
</comment>
<dbReference type="AlphaFoldDB" id="A0AAD9U5R3"/>
<keyword evidence="2" id="KW-0697">Rotamase</keyword>
<dbReference type="Gene3D" id="2.40.100.10">
    <property type="entry name" value="Cyclophilin-like"/>
    <property type="match status" value="1"/>
</dbReference>